<evidence type="ECO:0000313" key="11">
    <source>
        <dbReference type="EMBL" id="ROR34494.1"/>
    </source>
</evidence>
<dbReference type="Gene3D" id="1.20.1440.230">
    <property type="entry name" value="NADH-ubiquinone oxidoreductase 51kDa subunit, iron-sulphur binding domain"/>
    <property type="match status" value="1"/>
</dbReference>
<evidence type="ECO:0000256" key="6">
    <source>
        <dbReference type="ARBA" id="ARBA00023004"/>
    </source>
</evidence>
<feature type="domain" description="NADH-ubiquinone oxidoreductase 51kDa subunit iron-sulphur binding" evidence="10">
    <location>
        <begin position="469"/>
        <end position="514"/>
    </location>
</feature>
<dbReference type="SUPFAM" id="SSF140490">
    <property type="entry name" value="Nqo1C-terminal domain-like"/>
    <property type="match status" value="1"/>
</dbReference>
<dbReference type="SMART" id="SM00928">
    <property type="entry name" value="NADH_4Fe-4S"/>
    <property type="match status" value="1"/>
</dbReference>
<proteinExistence type="inferred from homology"/>
<keyword evidence="6" id="KW-0408">Iron</keyword>
<dbReference type="GO" id="GO:0051539">
    <property type="term" value="F:4 iron, 4 sulfur cluster binding"/>
    <property type="evidence" value="ECO:0007669"/>
    <property type="project" value="UniProtKB-KW"/>
</dbReference>
<sequence>MRKQVPRHEAGDLETVRRLGAGLAVRPDLLLEHLHRIQDACGHLPARLLSALAEHLGIAPAEVHETASFYHHFDLVREGEAPPPPVTVRVCTSPACRLGGAEALLARLRAGLPATRARVVAASCIGRCDGAPAVLVGRRPLAPADAAAVTAAALGSDTEAPVPAAEGLAAYRARGGYRHLAALADGRLDPERVLAELEAAGLRGLGGASFPTARKWRIVRAQPAPKAVVVNLDEGEPGTFKDRWFLETAPHRMLEGALVAARVVGAERVVLYLRDEYAGARAVLARELAALAADPPAPLPELALRRGAGAYICGEESAMLESIEGRRGWPRLRPPYVAERGLHGRPTLVQNGETLYWVPEILDRGGARFAACGRNGGRGLRAYSVSGRVRRPGVYVAPVGVSARELIEEHAGGMADDRPLYAFFPGGAASGILPADAAHLPLLPETLAPLGASPGTGALTVLAEGDRARDAALAVMRFLAAESCGQCTPCRAGTARAAELMAEGRWAVETLEALCELMAEASICGLGQAAPNPVRSVLRHFRHELG</sequence>
<dbReference type="Gene3D" id="3.10.20.600">
    <property type="match status" value="1"/>
</dbReference>
<evidence type="ECO:0000256" key="9">
    <source>
        <dbReference type="ARBA" id="ARBA00032787"/>
    </source>
</evidence>
<comment type="cofactor">
    <cofactor evidence="1">
        <name>FMN</name>
        <dbReference type="ChEBI" id="CHEBI:58210"/>
    </cofactor>
</comment>
<evidence type="ECO:0000256" key="1">
    <source>
        <dbReference type="ARBA" id="ARBA00001917"/>
    </source>
</evidence>
<dbReference type="Proteomes" id="UP000276634">
    <property type="component" value="Unassembled WGS sequence"/>
</dbReference>
<accession>A0A3N1Y6Q8</accession>
<evidence type="ECO:0000256" key="7">
    <source>
        <dbReference type="ARBA" id="ARBA00023014"/>
    </source>
</evidence>
<dbReference type="InterPro" id="IPR037225">
    <property type="entry name" value="Nuo51_FMN-bd_sf"/>
</dbReference>
<dbReference type="GO" id="GO:0008137">
    <property type="term" value="F:NADH dehydrogenase (ubiquinone) activity"/>
    <property type="evidence" value="ECO:0007669"/>
    <property type="project" value="InterPro"/>
</dbReference>
<evidence type="ECO:0000256" key="8">
    <source>
        <dbReference type="ARBA" id="ARBA00031578"/>
    </source>
</evidence>
<dbReference type="InterPro" id="IPR037207">
    <property type="entry name" value="Nuop51_4Fe4S-bd_sf"/>
</dbReference>
<dbReference type="Pfam" id="PF01257">
    <property type="entry name" value="2Fe-2S_thioredx"/>
    <property type="match status" value="1"/>
</dbReference>
<dbReference type="RefSeq" id="WP_123399721.1">
    <property type="nucleotide sequence ID" value="NZ_RJVI01000001.1"/>
</dbReference>
<dbReference type="PROSITE" id="PS00645">
    <property type="entry name" value="COMPLEX1_51K_2"/>
    <property type="match status" value="1"/>
</dbReference>
<dbReference type="SUPFAM" id="SSF52833">
    <property type="entry name" value="Thioredoxin-like"/>
    <property type="match status" value="1"/>
</dbReference>
<dbReference type="GO" id="GO:0010181">
    <property type="term" value="F:FMN binding"/>
    <property type="evidence" value="ECO:0007669"/>
    <property type="project" value="InterPro"/>
</dbReference>
<keyword evidence="4" id="KW-0004">4Fe-4S</keyword>
<protein>
    <recommendedName>
        <fullName evidence="3">NADH-quinone oxidoreductase subunit F</fullName>
    </recommendedName>
    <alternativeName>
        <fullName evidence="8">NADH dehydrogenase I subunit F</fullName>
    </alternativeName>
    <alternativeName>
        <fullName evidence="9">NDH-1 subunit F</fullName>
    </alternativeName>
</protein>
<evidence type="ECO:0000256" key="2">
    <source>
        <dbReference type="ARBA" id="ARBA00007523"/>
    </source>
</evidence>
<dbReference type="EMBL" id="RJVI01000001">
    <property type="protein sequence ID" value="ROR34494.1"/>
    <property type="molecule type" value="Genomic_DNA"/>
</dbReference>
<organism evidence="11 12">
    <name type="scientific">Inmirania thermothiophila</name>
    <dbReference type="NCBI Taxonomy" id="1750597"/>
    <lineage>
        <taxon>Bacteria</taxon>
        <taxon>Pseudomonadati</taxon>
        <taxon>Pseudomonadota</taxon>
        <taxon>Gammaproteobacteria</taxon>
        <taxon>Chromatiales</taxon>
        <taxon>Ectothiorhodospiraceae</taxon>
        <taxon>Inmirania</taxon>
    </lineage>
</organism>
<dbReference type="PANTHER" id="PTHR43578:SF3">
    <property type="entry name" value="NADH-QUINONE OXIDOREDUCTASE SUBUNIT F"/>
    <property type="match status" value="1"/>
</dbReference>
<dbReference type="InterPro" id="IPR036249">
    <property type="entry name" value="Thioredoxin-like_sf"/>
</dbReference>
<dbReference type="PROSITE" id="PS00644">
    <property type="entry name" value="COMPLEX1_51K_1"/>
    <property type="match status" value="1"/>
</dbReference>
<keyword evidence="7" id="KW-0411">Iron-sulfur</keyword>
<dbReference type="InterPro" id="IPR019575">
    <property type="entry name" value="Nuop51_4Fe4S-bd"/>
</dbReference>
<dbReference type="SUPFAM" id="SSF142019">
    <property type="entry name" value="Nqo1 FMN-binding domain-like"/>
    <property type="match status" value="1"/>
</dbReference>
<dbReference type="PANTHER" id="PTHR43578">
    <property type="entry name" value="NADH-QUINONE OXIDOREDUCTASE SUBUNIT F"/>
    <property type="match status" value="1"/>
</dbReference>
<dbReference type="GO" id="GO:0046872">
    <property type="term" value="F:metal ion binding"/>
    <property type="evidence" value="ECO:0007669"/>
    <property type="project" value="UniProtKB-KW"/>
</dbReference>
<dbReference type="AlphaFoldDB" id="A0A3N1Y6Q8"/>
<name>A0A3N1Y6Q8_9GAMM</name>
<dbReference type="OrthoDB" id="9805533at2"/>
<evidence type="ECO:0000256" key="4">
    <source>
        <dbReference type="ARBA" id="ARBA00022485"/>
    </source>
</evidence>
<evidence type="ECO:0000256" key="5">
    <source>
        <dbReference type="ARBA" id="ARBA00022723"/>
    </source>
</evidence>
<gene>
    <name evidence="11" type="ORF">EDC57_0392</name>
</gene>
<reference evidence="11 12" key="1">
    <citation type="submission" date="2018-11" db="EMBL/GenBank/DDBJ databases">
        <title>Genomic Encyclopedia of Type Strains, Phase IV (KMG-IV): sequencing the most valuable type-strain genomes for metagenomic binning, comparative biology and taxonomic classification.</title>
        <authorList>
            <person name="Goeker M."/>
        </authorList>
    </citation>
    <scope>NUCLEOTIDE SEQUENCE [LARGE SCALE GENOMIC DNA]</scope>
    <source>
        <strain evidence="11 12">DSM 100275</strain>
    </source>
</reference>
<dbReference type="Pfam" id="PF10589">
    <property type="entry name" value="NADH_4Fe-4S"/>
    <property type="match status" value="1"/>
</dbReference>
<dbReference type="SUPFAM" id="SSF142984">
    <property type="entry name" value="Nqo1 middle domain-like"/>
    <property type="match status" value="1"/>
</dbReference>
<comment type="similarity">
    <text evidence="2">Belongs to the complex I 51 kDa subunit family.</text>
</comment>
<dbReference type="InterPro" id="IPR041921">
    <property type="entry name" value="NuoE_N"/>
</dbReference>
<evidence type="ECO:0000259" key="10">
    <source>
        <dbReference type="SMART" id="SM00928"/>
    </source>
</evidence>
<keyword evidence="5" id="KW-0479">Metal-binding</keyword>
<dbReference type="Gene3D" id="3.40.30.10">
    <property type="entry name" value="Glutaredoxin"/>
    <property type="match status" value="1"/>
</dbReference>
<dbReference type="InterPro" id="IPR011538">
    <property type="entry name" value="Nuo51_FMN-bd"/>
</dbReference>
<dbReference type="InterPro" id="IPR001949">
    <property type="entry name" value="NADH-UbQ_OxRdtase_51kDa_CS"/>
</dbReference>
<dbReference type="Gene3D" id="1.10.10.1590">
    <property type="entry name" value="NADH-quinone oxidoreductase subunit E"/>
    <property type="match status" value="1"/>
</dbReference>
<keyword evidence="12" id="KW-1185">Reference proteome</keyword>
<comment type="caution">
    <text evidence="11">The sequence shown here is derived from an EMBL/GenBank/DDBJ whole genome shotgun (WGS) entry which is preliminary data.</text>
</comment>
<evidence type="ECO:0000256" key="3">
    <source>
        <dbReference type="ARBA" id="ARBA00019901"/>
    </source>
</evidence>
<dbReference type="Pfam" id="PF01512">
    <property type="entry name" value="Complex1_51K"/>
    <property type="match status" value="1"/>
</dbReference>
<evidence type="ECO:0000313" key="12">
    <source>
        <dbReference type="Proteomes" id="UP000276634"/>
    </source>
</evidence>
<dbReference type="Gene3D" id="3.40.50.11540">
    <property type="entry name" value="NADH-ubiquinone oxidoreductase 51kDa subunit"/>
    <property type="match status" value="1"/>
</dbReference>